<gene>
    <name evidence="4" type="ORF">GCM10010196_31470</name>
</gene>
<dbReference type="AlphaFoldDB" id="A0A918KVC4"/>
<comment type="caution">
    <text evidence="4">The sequence shown here is derived from an EMBL/GenBank/DDBJ whole genome shotgun (WGS) entry which is preliminary data.</text>
</comment>
<dbReference type="PROSITE" id="PS00061">
    <property type="entry name" value="ADH_SHORT"/>
    <property type="match status" value="1"/>
</dbReference>
<dbReference type="PANTHER" id="PTHR42901:SF1">
    <property type="entry name" value="ALCOHOL DEHYDROGENASE"/>
    <property type="match status" value="1"/>
</dbReference>
<evidence type="ECO:0000313" key="4">
    <source>
        <dbReference type="EMBL" id="GGR35051.1"/>
    </source>
</evidence>
<dbReference type="Pfam" id="PF00106">
    <property type="entry name" value="adh_short"/>
    <property type="match status" value="1"/>
</dbReference>
<comment type="similarity">
    <text evidence="1 3">Belongs to the short-chain dehydrogenases/reductases (SDR) family.</text>
</comment>
<dbReference type="EMBL" id="BMRJ01000004">
    <property type="protein sequence ID" value="GGR35051.1"/>
    <property type="molecule type" value="Genomic_DNA"/>
</dbReference>
<dbReference type="PRINTS" id="PR00080">
    <property type="entry name" value="SDRFAMILY"/>
</dbReference>
<organism evidence="4 5">
    <name type="scientific">Agromyces mediolanus</name>
    <name type="common">Corynebacterium mediolanum</name>
    <dbReference type="NCBI Taxonomy" id="41986"/>
    <lineage>
        <taxon>Bacteria</taxon>
        <taxon>Bacillati</taxon>
        <taxon>Actinomycetota</taxon>
        <taxon>Actinomycetes</taxon>
        <taxon>Micrococcales</taxon>
        <taxon>Microbacteriaceae</taxon>
        <taxon>Agromyces</taxon>
    </lineage>
</organism>
<evidence type="ECO:0000256" key="2">
    <source>
        <dbReference type="ARBA" id="ARBA00023002"/>
    </source>
</evidence>
<accession>A0A918KVC4</accession>
<reference evidence="4" key="2">
    <citation type="submission" date="2020-09" db="EMBL/GenBank/DDBJ databases">
        <authorList>
            <person name="Sun Q."/>
            <person name="Ohkuma M."/>
        </authorList>
    </citation>
    <scope>NUCLEOTIDE SEQUENCE</scope>
    <source>
        <strain evidence="4">JCM 3346</strain>
    </source>
</reference>
<dbReference type="InterPro" id="IPR020904">
    <property type="entry name" value="Sc_DH/Rdtase_CS"/>
</dbReference>
<dbReference type="SUPFAM" id="SSF51735">
    <property type="entry name" value="NAD(P)-binding Rossmann-fold domains"/>
    <property type="match status" value="1"/>
</dbReference>
<keyword evidence="5" id="KW-1185">Reference proteome</keyword>
<dbReference type="FunFam" id="3.40.50.720:FF:000047">
    <property type="entry name" value="NADP-dependent L-serine/L-allo-threonine dehydrogenase"/>
    <property type="match status" value="1"/>
</dbReference>
<sequence>MNGRRAVVTGASSGIGEATVRALRAGGWEVVAVARREDRLRALAEETGAAFAVCDVTRQDDVDALAAELARGGPVHGLVNNAGGAKGVASVEASDPEDWRWMFEVNVLGLQRVTAALLPLLRQGAAERGVADLVNVTSVAGHVPYAGGGGYNAAKSAAHAVTAVLRLELNGEPIRVVEVAPGMVRTEEFSLVRYGGDREKADAVYAGVAEPLAAEDVAAVIADAMGKPRHVDLDLIVVKPVAQAAPHLLARGPLEVRTGR</sequence>
<proteinExistence type="inferred from homology"/>
<dbReference type="InterPro" id="IPR036291">
    <property type="entry name" value="NAD(P)-bd_dom_sf"/>
</dbReference>
<name>A0A918KVC4_AGRME</name>
<evidence type="ECO:0000256" key="3">
    <source>
        <dbReference type="RuleBase" id="RU000363"/>
    </source>
</evidence>
<dbReference type="InterPro" id="IPR002347">
    <property type="entry name" value="SDR_fam"/>
</dbReference>
<dbReference type="PANTHER" id="PTHR42901">
    <property type="entry name" value="ALCOHOL DEHYDROGENASE"/>
    <property type="match status" value="1"/>
</dbReference>
<protein>
    <submittedName>
        <fullName evidence="4">Oxidoreductase</fullName>
    </submittedName>
</protein>
<evidence type="ECO:0000256" key="1">
    <source>
        <dbReference type="ARBA" id="ARBA00006484"/>
    </source>
</evidence>
<keyword evidence="2" id="KW-0560">Oxidoreductase</keyword>
<dbReference type="RefSeq" id="WP_189086346.1">
    <property type="nucleotide sequence ID" value="NZ_BMRJ01000004.1"/>
</dbReference>
<dbReference type="Proteomes" id="UP000610303">
    <property type="component" value="Unassembled WGS sequence"/>
</dbReference>
<dbReference type="PRINTS" id="PR00081">
    <property type="entry name" value="GDHRDH"/>
</dbReference>
<evidence type="ECO:0000313" key="5">
    <source>
        <dbReference type="Proteomes" id="UP000610303"/>
    </source>
</evidence>
<dbReference type="GO" id="GO:0016616">
    <property type="term" value="F:oxidoreductase activity, acting on the CH-OH group of donors, NAD or NADP as acceptor"/>
    <property type="evidence" value="ECO:0007669"/>
    <property type="project" value="UniProtKB-ARBA"/>
</dbReference>
<reference evidence="4" key="1">
    <citation type="journal article" date="2014" name="Int. J. Syst. Evol. Microbiol.">
        <title>Complete genome sequence of Corynebacterium casei LMG S-19264T (=DSM 44701T), isolated from a smear-ripened cheese.</title>
        <authorList>
            <consortium name="US DOE Joint Genome Institute (JGI-PGF)"/>
            <person name="Walter F."/>
            <person name="Albersmeier A."/>
            <person name="Kalinowski J."/>
            <person name="Ruckert C."/>
        </authorList>
    </citation>
    <scope>NUCLEOTIDE SEQUENCE</scope>
    <source>
        <strain evidence="4">JCM 3346</strain>
    </source>
</reference>
<dbReference type="Gene3D" id="3.40.50.720">
    <property type="entry name" value="NAD(P)-binding Rossmann-like Domain"/>
    <property type="match status" value="1"/>
</dbReference>